<dbReference type="RefSeq" id="WP_248010915.1">
    <property type="nucleotide sequence ID" value="NZ_JAJHVV010000023.1"/>
</dbReference>
<dbReference type="EMBL" id="JAJHVV010000023">
    <property type="protein sequence ID" value="MCK6265852.1"/>
    <property type="molecule type" value="Genomic_DNA"/>
</dbReference>
<gene>
    <name evidence="1" type="primary">maoP</name>
    <name evidence="1" type="ORF">KP803_21570</name>
</gene>
<accession>A0A9X2BLQ1</accession>
<sequence length="105" mass="11665">MISHLLETMATVESAFPDSHMKILKEGGFDVVLSSEYSAETKHLISYAGKYLVLLVKGQIEPINQEHQHFANVVQGKAPATNSLENEFILFMQQYPKLVASALSD</sequence>
<evidence type="ECO:0000313" key="1">
    <source>
        <dbReference type="EMBL" id="MCK6265852.1"/>
    </source>
</evidence>
<organism evidence="1 2">
    <name type="scientific">Vibrio amylolyticus</name>
    <dbReference type="NCBI Taxonomy" id="2847292"/>
    <lineage>
        <taxon>Bacteria</taxon>
        <taxon>Pseudomonadati</taxon>
        <taxon>Pseudomonadota</taxon>
        <taxon>Gammaproteobacteria</taxon>
        <taxon>Vibrionales</taxon>
        <taxon>Vibrionaceae</taxon>
        <taxon>Vibrio</taxon>
    </lineage>
</organism>
<evidence type="ECO:0000313" key="2">
    <source>
        <dbReference type="Proteomes" id="UP001139559"/>
    </source>
</evidence>
<dbReference type="Proteomes" id="UP001139559">
    <property type="component" value="Unassembled WGS sequence"/>
</dbReference>
<keyword evidence="2" id="KW-1185">Reference proteome</keyword>
<comment type="caution">
    <text evidence="1">The sequence shown here is derived from an EMBL/GenBank/DDBJ whole genome shotgun (WGS) entry which is preliminary data.</text>
</comment>
<name>A0A9X2BLQ1_9VIBR</name>
<reference evidence="1" key="1">
    <citation type="submission" date="2021-11" db="EMBL/GenBank/DDBJ databases">
        <title>Vibrio ZSDE26 sp. nov. and Vibrio ZSDZ34 sp. nov., isolated from coastal seawater in Qingdao.</title>
        <authorList>
            <person name="Zhang P."/>
        </authorList>
    </citation>
    <scope>NUCLEOTIDE SEQUENCE</scope>
    <source>
        <strain evidence="1">ZSDE26</strain>
    </source>
</reference>
<dbReference type="AlphaFoldDB" id="A0A9X2BLQ1"/>
<protein>
    <submittedName>
        <fullName evidence="1">DUF413 domain-containing protein</fullName>
    </submittedName>
</protein>
<proteinExistence type="predicted"/>